<gene>
    <name evidence="2" type="ORF">RDB_LOCUS108287</name>
</gene>
<dbReference type="Proteomes" id="UP000663853">
    <property type="component" value="Unassembled WGS sequence"/>
</dbReference>
<comment type="caution">
    <text evidence="2">The sequence shown here is derived from an EMBL/GenBank/DDBJ whole genome shotgun (WGS) entry which is preliminary data.</text>
</comment>
<dbReference type="OrthoDB" id="265306at2759"/>
<sequence>MQCSIPPFLTDDQLKVIILEARDFCRNGGHLTAFTTSGFRDRAEIYGTDEALRTVALEQHTVTSILRFLNETPSAAEEVDLVQGGRVTFLLTPEQIENAREDIKAAADAGMDMSPVEWVEPDAAAQRFGCRQTSVFTRGNTLWPLKLATKLYQDAKGDSQDTNVQLNLFTHTPVTSVGSITGDLLHNCLVKTSRGDIKTRFVIHATNGYASYLLPHLANPLNGIVPTQGQCVAIRGSTKSSEWPINAGRTVGGYEYWFPRPAQDANEKTLIILGGSRKSRPQQGHSVADDSVIDPIVSQSLRNFLPKIYSGDFEERNVEMEWTGIMGFTQSGDPMVGPVFAGPGKPLPYQYISAGYSGHGMPRAFACAEVVVQMIDAEMRGVDYYPHGLPEWMPRHMLTIRDVR</sequence>
<dbReference type="GO" id="GO:0005737">
    <property type="term" value="C:cytoplasm"/>
    <property type="evidence" value="ECO:0007669"/>
    <property type="project" value="TreeGrafter"/>
</dbReference>
<reference evidence="2" key="1">
    <citation type="submission" date="2021-01" db="EMBL/GenBank/DDBJ databases">
        <authorList>
            <person name="Kaushik A."/>
        </authorList>
    </citation>
    <scope>NUCLEOTIDE SEQUENCE</scope>
    <source>
        <strain evidence="2">AG6-10EEA</strain>
    </source>
</reference>
<dbReference type="Gene3D" id="3.30.9.10">
    <property type="entry name" value="D-Amino Acid Oxidase, subunit A, domain 2"/>
    <property type="match status" value="1"/>
</dbReference>
<accession>A0A8H3CST5</accession>
<name>A0A8H3CST5_9AGAM</name>
<evidence type="ECO:0000259" key="1">
    <source>
        <dbReference type="Pfam" id="PF01266"/>
    </source>
</evidence>
<dbReference type="PANTHER" id="PTHR13847:SF260">
    <property type="entry name" value="FAD DEPENDENT OXIDOREDUCTASE DOMAIN-CONTAINING PROTEIN"/>
    <property type="match status" value="1"/>
</dbReference>
<evidence type="ECO:0000313" key="3">
    <source>
        <dbReference type="Proteomes" id="UP000663853"/>
    </source>
</evidence>
<organism evidence="2 3">
    <name type="scientific">Rhizoctonia solani</name>
    <dbReference type="NCBI Taxonomy" id="456999"/>
    <lineage>
        <taxon>Eukaryota</taxon>
        <taxon>Fungi</taxon>
        <taxon>Dikarya</taxon>
        <taxon>Basidiomycota</taxon>
        <taxon>Agaricomycotina</taxon>
        <taxon>Agaricomycetes</taxon>
        <taxon>Cantharellales</taxon>
        <taxon>Ceratobasidiaceae</taxon>
        <taxon>Rhizoctonia</taxon>
    </lineage>
</organism>
<dbReference type="Pfam" id="PF01266">
    <property type="entry name" value="DAO"/>
    <property type="match status" value="1"/>
</dbReference>
<dbReference type="AlphaFoldDB" id="A0A8H3CST5"/>
<dbReference type="PANTHER" id="PTHR13847">
    <property type="entry name" value="SARCOSINE DEHYDROGENASE-RELATED"/>
    <property type="match status" value="1"/>
</dbReference>
<feature type="domain" description="FAD dependent oxidoreductase" evidence="1">
    <location>
        <begin position="13"/>
        <end position="374"/>
    </location>
</feature>
<protein>
    <recommendedName>
        <fullName evidence="1">FAD dependent oxidoreductase domain-containing protein</fullName>
    </recommendedName>
</protein>
<dbReference type="Gene3D" id="3.50.50.60">
    <property type="entry name" value="FAD/NAD(P)-binding domain"/>
    <property type="match status" value="1"/>
</dbReference>
<dbReference type="InterPro" id="IPR006076">
    <property type="entry name" value="FAD-dep_OxRdtase"/>
</dbReference>
<evidence type="ECO:0000313" key="2">
    <source>
        <dbReference type="EMBL" id="CAE6497344.1"/>
    </source>
</evidence>
<dbReference type="InterPro" id="IPR036188">
    <property type="entry name" value="FAD/NAD-bd_sf"/>
</dbReference>
<proteinExistence type="predicted"/>
<dbReference type="EMBL" id="CAJMXA010003475">
    <property type="protein sequence ID" value="CAE6497344.1"/>
    <property type="molecule type" value="Genomic_DNA"/>
</dbReference>
<dbReference type="SUPFAM" id="SSF51905">
    <property type="entry name" value="FAD/NAD(P)-binding domain"/>
    <property type="match status" value="1"/>
</dbReference>